<evidence type="ECO:0000256" key="1">
    <source>
        <dbReference type="ARBA" id="ARBA00022670"/>
    </source>
</evidence>
<dbReference type="InterPro" id="IPR051487">
    <property type="entry name" value="Ser/Thr_Proteases_Immune/Dev"/>
</dbReference>
<dbReference type="Proteomes" id="UP000677054">
    <property type="component" value="Unassembled WGS sequence"/>
</dbReference>
<dbReference type="GO" id="GO:0006508">
    <property type="term" value="P:proteolysis"/>
    <property type="evidence" value="ECO:0007669"/>
    <property type="project" value="UniProtKB-KW"/>
</dbReference>
<dbReference type="PROSITE" id="PS00134">
    <property type="entry name" value="TRYPSIN_HIS"/>
    <property type="match status" value="1"/>
</dbReference>
<dbReference type="InterPro" id="IPR033116">
    <property type="entry name" value="TRYPSIN_SER"/>
</dbReference>
<dbReference type="InterPro" id="IPR009003">
    <property type="entry name" value="Peptidase_S1_PA"/>
</dbReference>
<dbReference type="InterPro" id="IPR001254">
    <property type="entry name" value="Trypsin_dom"/>
</dbReference>
<dbReference type="FunFam" id="2.40.10.10:FF:000060">
    <property type="entry name" value="Acrosin"/>
    <property type="match status" value="1"/>
</dbReference>
<dbReference type="PROSITE" id="PS00135">
    <property type="entry name" value="TRYPSIN_SER"/>
    <property type="match status" value="1"/>
</dbReference>
<evidence type="ECO:0000313" key="9">
    <source>
        <dbReference type="Proteomes" id="UP000677054"/>
    </source>
</evidence>
<dbReference type="PANTHER" id="PTHR24256">
    <property type="entry name" value="TRYPTASE-RELATED"/>
    <property type="match status" value="1"/>
</dbReference>
<keyword evidence="3 6" id="KW-0720">Serine protease</keyword>
<sequence>MDAFLDFLPFVLSALHFPSPSFGSDGGNPSAVGKWPWVAAIYDVRKNLLVCGGALIREEWVLTAAHCLAIGARPRDQKDFLVYLGKYYRNDSLDDGFVQKREVSTIVLHRGYNLFNFDSDIALLRLAEPVQFTERVQLICLPTKQFLHLSEANLGSGTRGTVASWGENISDELSSELMEIEIPVLSNAVCHRDTTHLTGSPDSTRTLSWNSFCAGNNINTSSQDFQAACAGDSGSPMVFYTDALRQWQIEGIVSHTFTKEPCSLRRPGEYTIFTRVNRFVDWIQTNTEYTQCMCLRSRDKDLKHIMPRK</sequence>
<evidence type="ECO:0000259" key="7">
    <source>
        <dbReference type="PROSITE" id="PS50240"/>
    </source>
</evidence>
<keyword evidence="2 6" id="KW-0378">Hydrolase</keyword>
<evidence type="ECO:0000256" key="6">
    <source>
        <dbReference type="RuleBase" id="RU363034"/>
    </source>
</evidence>
<dbReference type="SUPFAM" id="SSF50494">
    <property type="entry name" value="Trypsin-like serine proteases"/>
    <property type="match status" value="1"/>
</dbReference>
<evidence type="ECO:0000256" key="4">
    <source>
        <dbReference type="ARBA" id="ARBA00023157"/>
    </source>
</evidence>
<keyword evidence="9" id="KW-1185">Reference proteome</keyword>
<protein>
    <recommendedName>
        <fullName evidence="7">Peptidase S1 domain-containing protein</fullName>
    </recommendedName>
</protein>
<comment type="similarity">
    <text evidence="5">Belongs to the peptidase S1 family. CLIP subfamily.</text>
</comment>
<gene>
    <name evidence="8" type="ORF">DSTB1V02_LOCUS4526</name>
</gene>
<accession>A0A7R9A1X4</accession>
<dbReference type="InterPro" id="IPR001314">
    <property type="entry name" value="Peptidase_S1A"/>
</dbReference>
<dbReference type="InterPro" id="IPR018114">
    <property type="entry name" value="TRYPSIN_HIS"/>
</dbReference>
<proteinExistence type="inferred from homology"/>
<dbReference type="PROSITE" id="PS50240">
    <property type="entry name" value="TRYPSIN_DOM"/>
    <property type="match status" value="1"/>
</dbReference>
<dbReference type="Gene3D" id="2.40.10.10">
    <property type="entry name" value="Trypsin-like serine proteases"/>
    <property type="match status" value="2"/>
</dbReference>
<reference evidence="8" key="1">
    <citation type="submission" date="2020-11" db="EMBL/GenBank/DDBJ databases">
        <authorList>
            <person name="Tran Van P."/>
        </authorList>
    </citation>
    <scope>NUCLEOTIDE SEQUENCE</scope>
</reference>
<evidence type="ECO:0000256" key="3">
    <source>
        <dbReference type="ARBA" id="ARBA00022825"/>
    </source>
</evidence>
<dbReference type="OrthoDB" id="10061449at2759"/>
<dbReference type="PRINTS" id="PR00722">
    <property type="entry name" value="CHYMOTRYPSIN"/>
</dbReference>
<organism evidence="8">
    <name type="scientific">Darwinula stevensoni</name>
    <dbReference type="NCBI Taxonomy" id="69355"/>
    <lineage>
        <taxon>Eukaryota</taxon>
        <taxon>Metazoa</taxon>
        <taxon>Ecdysozoa</taxon>
        <taxon>Arthropoda</taxon>
        <taxon>Crustacea</taxon>
        <taxon>Oligostraca</taxon>
        <taxon>Ostracoda</taxon>
        <taxon>Podocopa</taxon>
        <taxon>Podocopida</taxon>
        <taxon>Darwinulocopina</taxon>
        <taxon>Darwinuloidea</taxon>
        <taxon>Darwinulidae</taxon>
        <taxon>Darwinula</taxon>
    </lineage>
</organism>
<dbReference type="Pfam" id="PF00089">
    <property type="entry name" value="Trypsin"/>
    <property type="match status" value="1"/>
</dbReference>
<dbReference type="GO" id="GO:0004252">
    <property type="term" value="F:serine-type endopeptidase activity"/>
    <property type="evidence" value="ECO:0007669"/>
    <property type="project" value="InterPro"/>
</dbReference>
<dbReference type="EMBL" id="LR900191">
    <property type="protein sequence ID" value="CAD7244636.1"/>
    <property type="molecule type" value="Genomic_DNA"/>
</dbReference>
<dbReference type="SMART" id="SM00020">
    <property type="entry name" value="Tryp_SPc"/>
    <property type="match status" value="1"/>
</dbReference>
<dbReference type="InterPro" id="IPR043504">
    <property type="entry name" value="Peptidase_S1_PA_chymotrypsin"/>
</dbReference>
<dbReference type="AlphaFoldDB" id="A0A7R9A1X4"/>
<dbReference type="CDD" id="cd00190">
    <property type="entry name" value="Tryp_SPc"/>
    <property type="match status" value="1"/>
</dbReference>
<feature type="domain" description="Peptidase S1" evidence="7">
    <location>
        <begin position="24"/>
        <end position="288"/>
    </location>
</feature>
<evidence type="ECO:0000256" key="5">
    <source>
        <dbReference type="ARBA" id="ARBA00024195"/>
    </source>
</evidence>
<dbReference type="EMBL" id="CAJPEV010000674">
    <property type="protein sequence ID" value="CAG0887511.1"/>
    <property type="molecule type" value="Genomic_DNA"/>
</dbReference>
<keyword evidence="1 6" id="KW-0645">Protease</keyword>
<evidence type="ECO:0000313" key="8">
    <source>
        <dbReference type="EMBL" id="CAD7244636.1"/>
    </source>
</evidence>
<keyword evidence="4" id="KW-1015">Disulfide bond</keyword>
<name>A0A7R9A1X4_9CRUS</name>
<evidence type="ECO:0000256" key="2">
    <source>
        <dbReference type="ARBA" id="ARBA00022801"/>
    </source>
</evidence>